<evidence type="ECO:0000256" key="2">
    <source>
        <dbReference type="ARBA" id="ARBA00023242"/>
    </source>
</evidence>
<feature type="repeat" description="TPR" evidence="3">
    <location>
        <begin position="113"/>
        <end position="146"/>
    </location>
</feature>
<dbReference type="PANTHER" id="PTHR15502">
    <property type="entry name" value="CALCINEURIN-BINDING PROTEIN CABIN 1-RELATED"/>
    <property type="match status" value="1"/>
</dbReference>
<dbReference type="EMBL" id="BGZK01000047">
    <property type="protein sequence ID" value="GBP11673.1"/>
    <property type="molecule type" value="Genomic_DNA"/>
</dbReference>
<dbReference type="GO" id="GO:0006325">
    <property type="term" value="P:chromatin organization"/>
    <property type="evidence" value="ECO:0007669"/>
    <property type="project" value="InterPro"/>
</dbReference>
<name>A0A4C1TAZ0_EUMVA</name>
<dbReference type="Proteomes" id="UP000299102">
    <property type="component" value="Unassembled WGS sequence"/>
</dbReference>
<feature type="compositionally biased region" description="Basic and acidic residues" evidence="4">
    <location>
        <begin position="1398"/>
        <end position="1407"/>
    </location>
</feature>
<dbReference type="GO" id="GO:0031491">
    <property type="term" value="F:nucleosome binding"/>
    <property type="evidence" value="ECO:0007669"/>
    <property type="project" value="TreeGrafter"/>
</dbReference>
<dbReference type="SMART" id="SM00028">
    <property type="entry name" value="TPR"/>
    <property type="match status" value="3"/>
</dbReference>
<feature type="region of interest" description="Disordered" evidence="4">
    <location>
        <begin position="319"/>
        <end position="384"/>
    </location>
</feature>
<dbReference type="InterPro" id="IPR011990">
    <property type="entry name" value="TPR-like_helical_dom_sf"/>
</dbReference>
<dbReference type="OrthoDB" id="77564at2759"/>
<dbReference type="Pfam" id="PF13181">
    <property type="entry name" value="TPR_8"/>
    <property type="match status" value="1"/>
</dbReference>
<feature type="region of interest" description="Disordered" evidence="4">
    <location>
        <begin position="1697"/>
        <end position="1728"/>
    </location>
</feature>
<protein>
    <submittedName>
        <fullName evidence="5">Calcineurin-binding protein cabin-1</fullName>
    </submittedName>
</protein>
<feature type="region of interest" description="Disordered" evidence="4">
    <location>
        <begin position="1969"/>
        <end position="1996"/>
    </location>
</feature>
<sequence length="2010" mass="230318">MIKICALNEESSDESDSDEEVTREALEQIALQQYARALELRRRGETTAALKLLHELLDTELLHEALADKPGESLHSLKYLCYKNAASIEVELGDTDAAVRSYCAAADLDCTDVTLWHQLGTLCMRTQRYEMALDAFRRGVERNPRHWPCLDKIVTLLFGLKQYEDCIDTIHDALQLDPGYLRGLVYRKYIYIEYPYIRDYMMHLDSKYKWEENENDFIDETKAVDLLNEAELINKVYMEQLKSEQFKYVLPQLQLLKPITKLEWTSVGESLVHMHNYMTENCFSHACFLNLVYEKENKNEDEEILEQCKKVEVTTSKIEEQNVETEENGENGSENENNELSDKAATDTERVESDLDVPQSDVLTDLNQPQNLETKEPKKTPIRRRGSALSFLEQWEWCNKRRSGRKKPTTKQEKDETIYDTLRRMVPPCLMPNVLKEKERTGDLSPDTLELYKLFDDKEPNEKRDKIEISHYFGTDAEQNDVEQFISKYENNKSDIIEILRDFLMFLTEKWQLKWPENLIKIYLKANMCYSTHTDVPSCIEENKTELIHYVAIKILAEEYHVNTKLQSMSDEKQYHDLNIIENIDLILCSKPHMFGSHCLELMLRQLWVKLHIHIINKHDEFALDCLYRLLHEFNGMGEFCDSYNLTITNFSFKPVITQNEVVTYIKFLERNKQLSTVMDLYEKGDYEEVLSIVIDSFEHCKTIARKQEEEMSLDFAAQLSLILDCLWALDKVEECFKWSLICLHEALEHYNALAVGKADHEKWSLIIVKVLCTMEHILTTEGLTCLELLSQKELSLTLEDLTQIIRHQVESNETDMPFSTVAPWIVMHYILQREDDQGRSRRFSDKGSVASDEIPNPLMVLFIGHEQLGLRGWCNQNDGKLLYFILDTVVPRLRSPSLSRSLEQICQYMEQCVFCLFNHPGKKSKLKYLLDHNVNSHLLNWTRAQQVYEIFRPVNLPEVEGKVPSISVDTEQLFQKILELVPAESDPQKYIVELEKYINGKEPKLPVISPLLPYKMKDIYFLLGDYYFKKEDNKKSIKYNMYDIIVNNDRFESWAEIALAKAVNLELKVNSCYNMDNEKDYFKPVQATMRCFRRALDLDSGHCNLWIEYGVFTYTVHSFCSRLLKQASESLSMEDFDSLEKQKEDMLNITHRCFTTVIQDLNNSHESDKANDEMWLHYYMLGKVAEKQNKSPAIYISHYMNAVKSLQETDAIYPQKINYKSPQRLSFEVLELHYRIHASILKYIEQHENKPIPISVGKIFLDCLEKWQKSPFSKKMRKENTIELEVETRASDSLPQAGNILKRSVSDAGEEDNCEVKRAKLENAAAKIRRSASYDIDLVTAKDSVMQNKMQTITDIDSVKCNSDADITEKYSEMKHIDLDIQKEKQEMKQNSSNHSALKEKKEKNQDSSSETCSSGNSSSESTDSSSSSSSSESSHDIDVSVNDAMQPLSDDKVMEIIAACLDALEDCASRFPQHYKALYRLAHYHFYYKKGKDIERCRDLMLSTFTSRSNQKLGGLFVERKQNNFFNGIWRIPTAEVDRTGGFATHMNRCVLLTMEILKEIDDHKTLLDLSLHLQRTPEPDKKYLRDADREESAQQAFSLCVQSLKGQLTKFSQQADLRSNDVERQALNSLMLDIYRAYQRAQKQPNSKQLVNLLIDAYKLVSTHLISDSNLVDASMKYCQNLIATLKQQATQASLDRSNQNAQKKQGPRADIVKNAVPSTSSTHSKYEQVKTVSAPALSSVQERAASFQNYLSMLNDPLMSQQAAAALSLSYLNNLGTFASYGALQNTLHNSLQSSLQNSYQSEFFRNLLTSNFGSFNFSPTKKQKRSKPSSVNKPPNPIAPVAAAFGTLSQQMKDSSKTFCGVSLGPNIPKTAVSTATLSKSSSAPIAATCTTVSTQPVQAHLANTSATNTGSVLHAKPPPPLPHHSSGKTLQEKLAEKQKHLPVISKSSSTLVQDFNTSINRLPSSLTITKTTGKAPAPPPPPPQTKRLKPTILSDQVIVLDDDD</sequence>
<reference evidence="5 6" key="1">
    <citation type="journal article" date="2019" name="Commun. Biol.">
        <title>The bagworm genome reveals a unique fibroin gene that provides high tensile strength.</title>
        <authorList>
            <person name="Kono N."/>
            <person name="Nakamura H."/>
            <person name="Ohtoshi R."/>
            <person name="Tomita M."/>
            <person name="Numata K."/>
            <person name="Arakawa K."/>
        </authorList>
    </citation>
    <scope>NUCLEOTIDE SEQUENCE [LARGE SCALE GENOMIC DNA]</scope>
</reference>
<proteinExistence type="predicted"/>
<feature type="region of interest" description="Disordered" evidence="4">
    <location>
        <begin position="1387"/>
        <end position="1439"/>
    </location>
</feature>
<comment type="caution">
    <text evidence="5">The sequence shown here is derived from an EMBL/GenBank/DDBJ whole genome shotgun (WGS) entry which is preliminary data.</text>
</comment>
<evidence type="ECO:0000313" key="5">
    <source>
        <dbReference type="EMBL" id="GBP11673.1"/>
    </source>
</evidence>
<dbReference type="GO" id="GO:0005634">
    <property type="term" value="C:nucleus"/>
    <property type="evidence" value="ECO:0007669"/>
    <property type="project" value="UniProtKB-SubCell"/>
</dbReference>
<keyword evidence="3" id="KW-0802">TPR repeat</keyword>
<feature type="compositionally biased region" description="Polar residues" evidence="4">
    <location>
        <begin position="1697"/>
        <end position="1707"/>
    </location>
</feature>
<feature type="region of interest" description="Disordered" evidence="4">
    <location>
        <begin position="1918"/>
        <end position="1937"/>
    </location>
</feature>
<keyword evidence="6" id="KW-1185">Reference proteome</keyword>
<feature type="compositionally biased region" description="Basic and acidic residues" evidence="4">
    <location>
        <begin position="340"/>
        <end position="353"/>
    </location>
</feature>
<evidence type="ECO:0000256" key="3">
    <source>
        <dbReference type="PROSITE-ProRule" id="PRU00339"/>
    </source>
</evidence>
<accession>A0A4C1TAZ0</accession>
<dbReference type="PROSITE" id="PS50005">
    <property type="entry name" value="TPR"/>
    <property type="match status" value="1"/>
</dbReference>
<keyword evidence="2" id="KW-0539">Nucleus</keyword>
<gene>
    <name evidence="5" type="primary">CABIN1</name>
    <name evidence="5" type="ORF">EVAR_77794_1</name>
</gene>
<organism evidence="5 6">
    <name type="scientific">Eumeta variegata</name>
    <name type="common">Bagworm moth</name>
    <name type="synonym">Eumeta japonica</name>
    <dbReference type="NCBI Taxonomy" id="151549"/>
    <lineage>
        <taxon>Eukaryota</taxon>
        <taxon>Metazoa</taxon>
        <taxon>Ecdysozoa</taxon>
        <taxon>Arthropoda</taxon>
        <taxon>Hexapoda</taxon>
        <taxon>Insecta</taxon>
        <taxon>Pterygota</taxon>
        <taxon>Neoptera</taxon>
        <taxon>Endopterygota</taxon>
        <taxon>Lepidoptera</taxon>
        <taxon>Glossata</taxon>
        <taxon>Ditrysia</taxon>
        <taxon>Tineoidea</taxon>
        <taxon>Psychidae</taxon>
        <taxon>Oiketicinae</taxon>
        <taxon>Eumeta</taxon>
    </lineage>
</organism>
<feature type="region of interest" description="Disordered" evidence="4">
    <location>
        <begin position="1823"/>
        <end position="1843"/>
    </location>
</feature>
<comment type="subcellular location">
    <subcellularLocation>
        <location evidence="1">Nucleus</location>
    </subcellularLocation>
</comment>
<dbReference type="Gene3D" id="1.25.40.10">
    <property type="entry name" value="Tetratricopeptide repeat domain"/>
    <property type="match status" value="1"/>
</dbReference>
<dbReference type="InterPro" id="IPR019734">
    <property type="entry name" value="TPR_rpt"/>
</dbReference>
<evidence type="ECO:0000256" key="4">
    <source>
        <dbReference type="SAM" id="MobiDB-lite"/>
    </source>
</evidence>
<feature type="compositionally biased region" description="Polar residues" evidence="4">
    <location>
        <begin position="361"/>
        <end position="372"/>
    </location>
</feature>
<dbReference type="SUPFAM" id="SSF48452">
    <property type="entry name" value="TPR-like"/>
    <property type="match status" value="1"/>
</dbReference>
<dbReference type="STRING" id="151549.A0A4C1TAZ0"/>
<dbReference type="PANTHER" id="PTHR15502:SF7">
    <property type="entry name" value="CALCINEURIN-BINDING PROTEIN CABIN-1"/>
    <property type="match status" value="1"/>
</dbReference>
<feature type="compositionally biased region" description="Low complexity" evidence="4">
    <location>
        <begin position="1409"/>
        <end position="1434"/>
    </location>
</feature>
<dbReference type="InterPro" id="IPR033053">
    <property type="entry name" value="Hir3/CABIN1"/>
</dbReference>
<evidence type="ECO:0000256" key="1">
    <source>
        <dbReference type="ARBA" id="ARBA00004123"/>
    </source>
</evidence>
<evidence type="ECO:0000313" key="6">
    <source>
        <dbReference type="Proteomes" id="UP000299102"/>
    </source>
</evidence>